<organism evidence="5 6">
    <name type="scientific">Pendulispora rubella</name>
    <dbReference type="NCBI Taxonomy" id="2741070"/>
    <lineage>
        <taxon>Bacteria</taxon>
        <taxon>Pseudomonadati</taxon>
        <taxon>Myxococcota</taxon>
        <taxon>Myxococcia</taxon>
        <taxon>Myxococcales</taxon>
        <taxon>Sorangiineae</taxon>
        <taxon>Pendulisporaceae</taxon>
        <taxon>Pendulispora</taxon>
    </lineage>
</organism>
<dbReference type="PROSITE" id="PS00108">
    <property type="entry name" value="PROTEIN_KINASE_ST"/>
    <property type="match status" value="1"/>
</dbReference>
<dbReference type="InterPro" id="IPR008271">
    <property type="entry name" value="Ser/Thr_kinase_AS"/>
</dbReference>
<reference evidence="5" key="1">
    <citation type="submission" date="2021-12" db="EMBL/GenBank/DDBJ databases">
        <title>Discovery of the Pendulisporaceae a myxobacterial family with distinct sporulation behavior and unique specialized metabolism.</title>
        <authorList>
            <person name="Garcia R."/>
            <person name="Popoff A."/>
            <person name="Bader C.D."/>
            <person name="Loehr J."/>
            <person name="Walesch S."/>
            <person name="Walt C."/>
            <person name="Boldt J."/>
            <person name="Bunk B."/>
            <person name="Haeckl F.J.F.P.J."/>
            <person name="Gunesch A.P."/>
            <person name="Birkelbach J."/>
            <person name="Nuebel U."/>
            <person name="Pietschmann T."/>
            <person name="Bach T."/>
            <person name="Mueller R."/>
        </authorList>
    </citation>
    <scope>NUCLEOTIDE SEQUENCE</scope>
    <source>
        <strain evidence="5">MSr11367</strain>
    </source>
</reference>
<dbReference type="Pfam" id="PF00069">
    <property type="entry name" value="Pkinase"/>
    <property type="match status" value="1"/>
</dbReference>
<dbReference type="Gene3D" id="1.10.510.10">
    <property type="entry name" value="Transferase(Phosphotransferase) domain 1"/>
    <property type="match status" value="1"/>
</dbReference>
<dbReference type="InterPro" id="IPR029016">
    <property type="entry name" value="GAF-like_dom_sf"/>
</dbReference>
<feature type="binding site" evidence="3">
    <location>
        <position position="216"/>
    </location>
    <ligand>
        <name>ATP</name>
        <dbReference type="ChEBI" id="CHEBI:30616"/>
    </ligand>
</feature>
<dbReference type="PANTHER" id="PTHR43102:SF2">
    <property type="entry name" value="GAF DOMAIN-CONTAINING PROTEIN"/>
    <property type="match status" value="1"/>
</dbReference>
<dbReference type="Gene3D" id="3.30.450.40">
    <property type="match status" value="1"/>
</dbReference>
<sequence>MLTPPIPDDEAKRLALLKACKIIYTPAEEAFDDIARLAAEICGTEIALITLVDADYQWFKARVGVEEVGTPRDLSFCGHCINHHHPLVVPDTHADPRFADNPLVTGAPYLRSYAGVPLLVEAGSSVGALSVADRKPMVLSEKQISSLELLARQISRELRLRRDLERAGANVSGEDFPVAPGAIVGGRWQVTRMLGKGGTGAVFEARATDGERVAVKVLLPEWKASEQVVERFAREARVLMRLRTRHVGKLFEVGNLGAREGGLPFLVLELLEGSDLENLLRVSGRIPVHDAFSWCADACEGVAEAHELGVVHRDLKPSNVFLASGGDESVIKVIDFGIAAGDPGIGSRSNLTANESLMGSPAYMAPEQMMASADVDARTDVWSMGVTLYELITGSLPFHGNTELELFANAMTKEPIPLGAHLQAPPQTVEAVLQRCLRRTRDDRFESMSALASALRAAIP</sequence>
<dbReference type="SUPFAM" id="SSF56112">
    <property type="entry name" value="Protein kinase-like (PK-like)"/>
    <property type="match status" value="1"/>
</dbReference>
<keyword evidence="5" id="KW-0418">Kinase</keyword>
<dbReference type="PANTHER" id="PTHR43102">
    <property type="entry name" value="SLR1143 PROTEIN"/>
    <property type="match status" value="1"/>
</dbReference>
<name>A0ABZ2L0B2_9BACT</name>
<keyword evidence="1 3" id="KW-0547">Nucleotide-binding</keyword>
<evidence type="ECO:0000256" key="2">
    <source>
        <dbReference type="ARBA" id="ARBA00022840"/>
    </source>
</evidence>
<dbReference type="InterPro" id="IPR003018">
    <property type="entry name" value="GAF"/>
</dbReference>
<keyword evidence="5" id="KW-0808">Transferase</keyword>
<gene>
    <name evidence="5" type="ORF">LVJ94_43505</name>
</gene>
<evidence type="ECO:0000313" key="6">
    <source>
        <dbReference type="Proteomes" id="UP001374803"/>
    </source>
</evidence>
<dbReference type="RefSeq" id="WP_394833395.1">
    <property type="nucleotide sequence ID" value="NZ_CP089929.1"/>
</dbReference>
<evidence type="ECO:0000256" key="3">
    <source>
        <dbReference type="PROSITE-ProRule" id="PRU10141"/>
    </source>
</evidence>
<dbReference type="InterPro" id="IPR000719">
    <property type="entry name" value="Prot_kinase_dom"/>
</dbReference>
<dbReference type="SMART" id="SM00220">
    <property type="entry name" value="S_TKc"/>
    <property type="match status" value="1"/>
</dbReference>
<dbReference type="EMBL" id="CP089983">
    <property type="protein sequence ID" value="WXB03760.1"/>
    <property type="molecule type" value="Genomic_DNA"/>
</dbReference>
<evidence type="ECO:0000313" key="5">
    <source>
        <dbReference type="EMBL" id="WXB03760.1"/>
    </source>
</evidence>
<dbReference type="Pfam" id="PF01590">
    <property type="entry name" value="GAF"/>
    <property type="match status" value="1"/>
</dbReference>
<evidence type="ECO:0000256" key="1">
    <source>
        <dbReference type="ARBA" id="ARBA00022741"/>
    </source>
</evidence>
<keyword evidence="2 3" id="KW-0067">ATP-binding</keyword>
<protein>
    <submittedName>
        <fullName evidence="5">Protein kinase</fullName>
    </submittedName>
</protein>
<feature type="domain" description="Protein kinase" evidence="4">
    <location>
        <begin position="188"/>
        <end position="459"/>
    </location>
</feature>
<dbReference type="PROSITE" id="PS50011">
    <property type="entry name" value="PROTEIN_KINASE_DOM"/>
    <property type="match status" value="1"/>
</dbReference>
<dbReference type="Proteomes" id="UP001374803">
    <property type="component" value="Chromosome"/>
</dbReference>
<dbReference type="PROSITE" id="PS00107">
    <property type="entry name" value="PROTEIN_KINASE_ATP"/>
    <property type="match status" value="1"/>
</dbReference>
<dbReference type="Gene3D" id="3.30.200.20">
    <property type="entry name" value="Phosphorylase Kinase, domain 1"/>
    <property type="match status" value="1"/>
</dbReference>
<evidence type="ECO:0000259" key="4">
    <source>
        <dbReference type="PROSITE" id="PS50011"/>
    </source>
</evidence>
<keyword evidence="6" id="KW-1185">Reference proteome</keyword>
<dbReference type="SMART" id="SM00065">
    <property type="entry name" value="GAF"/>
    <property type="match status" value="1"/>
</dbReference>
<dbReference type="GO" id="GO:0016301">
    <property type="term" value="F:kinase activity"/>
    <property type="evidence" value="ECO:0007669"/>
    <property type="project" value="UniProtKB-KW"/>
</dbReference>
<accession>A0ABZ2L0B2</accession>
<dbReference type="InterPro" id="IPR011009">
    <property type="entry name" value="Kinase-like_dom_sf"/>
</dbReference>
<dbReference type="CDD" id="cd14014">
    <property type="entry name" value="STKc_PknB_like"/>
    <property type="match status" value="1"/>
</dbReference>
<proteinExistence type="predicted"/>
<dbReference type="InterPro" id="IPR017441">
    <property type="entry name" value="Protein_kinase_ATP_BS"/>
</dbReference>
<dbReference type="SUPFAM" id="SSF55781">
    <property type="entry name" value="GAF domain-like"/>
    <property type="match status" value="1"/>
</dbReference>